<dbReference type="InterPro" id="IPR013838">
    <property type="entry name" value="Beta-tubulin_BS"/>
</dbReference>
<protein>
    <recommendedName>
        <fullName evidence="13">Tubulin alpha chain</fullName>
    </recommendedName>
</protein>
<keyword evidence="6 13" id="KW-0547">Nucleotide-binding</keyword>
<dbReference type="FunFam" id="1.10.287.600:FF:000005">
    <property type="entry name" value="Tubulin alpha chain"/>
    <property type="match status" value="1"/>
</dbReference>
<evidence type="ECO:0000256" key="6">
    <source>
        <dbReference type="ARBA" id="ARBA00022741"/>
    </source>
</evidence>
<evidence type="ECO:0000256" key="12">
    <source>
        <dbReference type="ARBA" id="ARBA00049117"/>
    </source>
</evidence>
<sequence length="419" mass="46575">MREIISIHIGQAGIQVGNSCWELYCLEHGIQPDGMMPSDTSVGVANDSFNTFFSETRGGKHVPRAIFVDLEPTVIDEVRTGTYRQLFHPEQLISGKEDAANNFARGHYTVGKDIIDLCLDRVRKLADNCTGLQGFLVFNAVGGGTGSGLGSLLLERLSVDYGKKSKLGFSIFPSPQVSTAVVEPYNSVLSTHSLLEHTDVVVLLDNEAIYDICRRSLDIERPSYTNLNRLISQVISSLTTSLRFDGAINVDITEFQTNLVPYPRIHFMLSSYAPCDPRHGKYMACCLMYRGDVVPKDVNAAVATIKTKRTIQFVDWCPTGFKCGINYQAPTVVPGGDLAQVKRAVCMISNNTAVAEVFSRINHKFDLMYSKRAFVHWYVGEGMEEGEFSEAREDLAALERDYEEVASEDVEEEEEGEDY</sequence>
<dbReference type="InterPro" id="IPR018316">
    <property type="entry name" value="Tubulin/FtsZ_2-layer-sand-dom"/>
</dbReference>
<keyword evidence="14" id="KW-0175">Coiled coil</keyword>
<evidence type="ECO:0000256" key="4">
    <source>
        <dbReference type="ARBA" id="ARBA00022490"/>
    </source>
</evidence>
<dbReference type="CDD" id="cd02186">
    <property type="entry name" value="alpha_tubulin"/>
    <property type="match status" value="1"/>
</dbReference>
<keyword evidence="4" id="KW-0963">Cytoplasm</keyword>
<name>A0ABD1ILD1_SALDI</name>
<evidence type="ECO:0000259" key="15">
    <source>
        <dbReference type="SMART" id="SM00864"/>
    </source>
</evidence>
<dbReference type="AlphaFoldDB" id="A0ABD1ILD1"/>
<dbReference type="GO" id="GO:0007010">
    <property type="term" value="P:cytoskeleton organization"/>
    <property type="evidence" value="ECO:0007669"/>
    <property type="project" value="UniProtKB-ARBA"/>
</dbReference>
<keyword evidence="18" id="KW-1185">Reference proteome</keyword>
<keyword evidence="9 13" id="KW-0342">GTP-binding</keyword>
<dbReference type="GO" id="GO:0016787">
    <property type="term" value="F:hydrolase activity"/>
    <property type="evidence" value="ECO:0007669"/>
    <property type="project" value="UniProtKB-KW"/>
</dbReference>
<evidence type="ECO:0000256" key="1">
    <source>
        <dbReference type="ARBA" id="ARBA00001946"/>
    </source>
</evidence>
<dbReference type="Proteomes" id="UP001567538">
    <property type="component" value="Unassembled WGS sequence"/>
</dbReference>
<keyword evidence="5 13" id="KW-0493">Microtubule</keyword>
<dbReference type="InterPro" id="IPR000217">
    <property type="entry name" value="Tubulin"/>
</dbReference>
<dbReference type="Pfam" id="PF00091">
    <property type="entry name" value="Tubulin"/>
    <property type="match status" value="1"/>
</dbReference>
<feature type="coiled-coil region" evidence="14">
    <location>
        <begin position="388"/>
        <end position="415"/>
    </location>
</feature>
<dbReference type="Pfam" id="PF03953">
    <property type="entry name" value="Tubulin_C"/>
    <property type="match status" value="1"/>
</dbReference>
<dbReference type="PROSITE" id="PS00228">
    <property type="entry name" value="TUBULIN_B_AUTOREG"/>
    <property type="match status" value="1"/>
</dbReference>
<keyword evidence="8" id="KW-0460">Magnesium</keyword>
<comment type="function">
    <text evidence="11 13">Tubulin is the major constituent of microtubules, a cylinder consisting of laterally associated linear protofilaments composed of alpha- and beta-tubulin heterodimers. Microtubules grow by the addition of GTP-tubulin dimers to the microtubule end, where a stabilizing cap forms. Below the cap, tubulin dimers are in GDP-bound state, owing to GTPase activity of alpha-tubulin.</text>
</comment>
<evidence type="ECO:0000256" key="11">
    <source>
        <dbReference type="ARBA" id="ARBA00034296"/>
    </source>
</evidence>
<dbReference type="GO" id="GO:0005874">
    <property type="term" value="C:microtubule"/>
    <property type="evidence" value="ECO:0007669"/>
    <property type="project" value="UniProtKB-KW"/>
</dbReference>
<dbReference type="InterPro" id="IPR037103">
    <property type="entry name" value="Tubulin/FtsZ-like_C"/>
</dbReference>
<dbReference type="GO" id="GO:0005525">
    <property type="term" value="F:GTP binding"/>
    <property type="evidence" value="ECO:0007669"/>
    <property type="project" value="UniProtKB-UniRule"/>
</dbReference>
<evidence type="ECO:0000256" key="8">
    <source>
        <dbReference type="ARBA" id="ARBA00022842"/>
    </source>
</evidence>
<dbReference type="FunFam" id="3.30.1330.20:FF:000014">
    <property type="entry name" value="Tubulin alpha chain"/>
    <property type="match status" value="1"/>
</dbReference>
<comment type="catalytic activity">
    <reaction evidence="12">
        <text>GTP + H2O = GDP + phosphate + H(+)</text>
        <dbReference type="Rhea" id="RHEA:19669"/>
        <dbReference type="ChEBI" id="CHEBI:15377"/>
        <dbReference type="ChEBI" id="CHEBI:15378"/>
        <dbReference type="ChEBI" id="CHEBI:37565"/>
        <dbReference type="ChEBI" id="CHEBI:43474"/>
        <dbReference type="ChEBI" id="CHEBI:58189"/>
    </reaction>
    <physiologicalReaction direction="left-to-right" evidence="12">
        <dbReference type="Rhea" id="RHEA:19670"/>
    </physiologicalReaction>
</comment>
<dbReference type="InterPro" id="IPR002452">
    <property type="entry name" value="Alpha_tubulin"/>
</dbReference>
<dbReference type="PANTHER" id="PTHR11588">
    <property type="entry name" value="TUBULIN"/>
    <property type="match status" value="1"/>
</dbReference>
<organism evidence="17 18">
    <name type="scientific">Salvia divinorum</name>
    <name type="common">Maria pastora</name>
    <name type="synonym">Diviner's sage</name>
    <dbReference type="NCBI Taxonomy" id="28513"/>
    <lineage>
        <taxon>Eukaryota</taxon>
        <taxon>Viridiplantae</taxon>
        <taxon>Streptophyta</taxon>
        <taxon>Embryophyta</taxon>
        <taxon>Tracheophyta</taxon>
        <taxon>Spermatophyta</taxon>
        <taxon>Magnoliopsida</taxon>
        <taxon>eudicotyledons</taxon>
        <taxon>Gunneridae</taxon>
        <taxon>Pentapetalae</taxon>
        <taxon>asterids</taxon>
        <taxon>lamiids</taxon>
        <taxon>Lamiales</taxon>
        <taxon>Lamiaceae</taxon>
        <taxon>Nepetoideae</taxon>
        <taxon>Mentheae</taxon>
        <taxon>Salviinae</taxon>
        <taxon>Salvia</taxon>
        <taxon>Salvia subgen. Calosphace</taxon>
    </lineage>
</organism>
<evidence type="ECO:0000256" key="5">
    <source>
        <dbReference type="ARBA" id="ARBA00022701"/>
    </source>
</evidence>
<evidence type="ECO:0000256" key="7">
    <source>
        <dbReference type="ARBA" id="ARBA00022801"/>
    </source>
</evidence>
<dbReference type="SUPFAM" id="SSF55307">
    <property type="entry name" value="Tubulin C-terminal domain-like"/>
    <property type="match status" value="1"/>
</dbReference>
<accession>A0ABD1ILD1</accession>
<evidence type="ECO:0000256" key="13">
    <source>
        <dbReference type="RuleBase" id="RU000352"/>
    </source>
</evidence>
<dbReference type="SUPFAM" id="SSF52490">
    <property type="entry name" value="Tubulin nucleotide-binding domain-like"/>
    <property type="match status" value="1"/>
</dbReference>
<evidence type="ECO:0000259" key="16">
    <source>
        <dbReference type="SMART" id="SM00865"/>
    </source>
</evidence>
<feature type="domain" description="Tubulin/FtsZ GTPase" evidence="15">
    <location>
        <begin position="49"/>
        <end position="246"/>
    </location>
</feature>
<dbReference type="EMBL" id="JBEAFC010000001">
    <property type="protein sequence ID" value="KAL1569322.1"/>
    <property type="molecule type" value="Genomic_DNA"/>
</dbReference>
<dbReference type="InterPro" id="IPR017975">
    <property type="entry name" value="Tubulin_CS"/>
</dbReference>
<evidence type="ECO:0000256" key="14">
    <source>
        <dbReference type="SAM" id="Coils"/>
    </source>
</evidence>
<dbReference type="PRINTS" id="PR01162">
    <property type="entry name" value="ALPHATUBULIN"/>
</dbReference>
<dbReference type="InterPro" id="IPR036525">
    <property type="entry name" value="Tubulin/FtsZ_GTPase_sf"/>
</dbReference>
<evidence type="ECO:0000313" key="17">
    <source>
        <dbReference type="EMBL" id="KAL1569322.1"/>
    </source>
</evidence>
<comment type="subunit">
    <text evidence="13">Dimer of alpha and beta chains. A typical microtubule is a hollow water-filled tube with an outer diameter of 25 nm and an inner diameter of 15 nM. Alpha-beta heterodimers associate head-to-tail to form protofilaments running lengthwise along the microtubule wall with the beta-tubulin subunit facing the microtubule plus end conferring a structural polarity. Microtubules usually have 13 protofilaments but different protofilament numbers can be found in some organisms and specialized cells.</text>
</comment>
<dbReference type="InterPro" id="IPR008280">
    <property type="entry name" value="Tub_FtsZ_C"/>
</dbReference>
<comment type="cofactor">
    <cofactor evidence="1">
        <name>Mg(2+)</name>
        <dbReference type="ChEBI" id="CHEBI:18420"/>
    </cofactor>
</comment>
<dbReference type="Gene3D" id="3.40.50.1440">
    <property type="entry name" value="Tubulin/FtsZ, GTPase domain"/>
    <property type="match status" value="1"/>
</dbReference>
<dbReference type="PRINTS" id="PR01161">
    <property type="entry name" value="TUBULIN"/>
</dbReference>
<keyword evidence="7" id="KW-0378">Hydrolase</keyword>
<gene>
    <name evidence="17" type="primary">TUBA3</name>
    <name evidence="17" type="ORF">AAHA92_00813</name>
</gene>
<dbReference type="InterPro" id="IPR003008">
    <property type="entry name" value="Tubulin_FtsZ_GTPase"/>
</dbReference>
<dbReference type="SMART" id="SM00864">
    <property type="entry name" value="Tubulin"/>
    <property type="match status" value="1"/>
</dbReference>
<evidence type="ECO:0000256" key="9">
    <source>
        <dbReference type="ARBA" id="ARBA00023134"/>
    </source>
</evidence>
<reference evidence="17 18" key="1">
    <citation type="submission" date="2024-06" db="EMBL/GenBank/DDBJ databases">
        <title>A chromosome level genome sequence of Diviner's sage (Salvia divinorum).</title>
        <authorList>
            <person name="Ford S.A."/>
            <person name="Ro D.-K."/>
            <person name="Ness R.W."/>
            <person name="Phillips M.A."/>
        </authorList>
    </citation>
    <scope>NUCLEOTIDE SEQUENCE [LARGE SCALE GENOMIC DNA]</scope>
    <source>
        <strain evidence="17">SAF-2024a</strain>
        <tissue evidence="17">Leaf</tissue>
    </source>
</reference>
<proteinExistence type="inferred from homology"/>
<dbReference type="InterPro" id="IPR023123">
    <property type="entry name" value="Tubulin_C"/>
</dbReference>
<feature type="domain" description="Tubulin/FtsZ 2-layer sandwich" evidence="16">
    <location>
        <begin position="248"/>
        <end position="363"/>
    </location>
</feature>
<comment type="subcellular location">
    <subcellularLocation>
        <location evidence="2">Cytoplasm</location>
        <location evidence="2">Cytoskeleton</location>
    </subcellularLocation>
</comment>
<evidence type="ECO:0000313" key="18">
    <source>
        <dbReference type="Proteomes" id="UP001567538"/>
    </source>
</evidence>
<dbReference type="SMART" id="SM00865">
    <property type="entry name" value="Tubulin_C"/>
    <property type="match status" value="1"/>
</dbReference>
<evidence type="ECO:0000256" key="3">
    <source>
        <dbReference type="ARBA" id="ARBA00009636"/>
    </source>
</evidence>
<evidence type="ECO:0000256" key="2">
    <source>
        <dbReference type="ARBA" id="ARBA00004245"/>
    </source>
</evidence>
<dbReference type="Gene3D" id="3.30.1330.20">
    <property type="entry name" value="Tubulin/FtsZ, C-terminal domain"/>
    <property type="match status" value="1"/>
</dbReference>
<dbReference type="PROSITE" id="PS00227">
    <property type="entry name" value="TUBULIN"/>
    <property type="match status" value="1"/>
</dbReference>
<dbReference type="FunFam" id="3.40.50.1440:FF:000004">
    <property type="entry name" value="Tubulin alpha chain"/>
    <property type="match status" value="1"/>
</dbReference>
<comment type="similarity">
    <text evidence="3 13">Belongs to the tubulin family.</text>
</comment>
<evidence type="ECO:0000256" key="10">
    <source>
        <dbReference type="ARBA" id="ARBA00023212"/>
    </source>
</evidence>
<comment type="caution">
    <text evidence="17">The sequence shown here is derived from an EMBL/GenBank/DDBJ whole genome shotgun (WGS) entry which is preliminary data.</text>
</comment>
<dbReference type="Gene3D" id="1.10.287.600">
    <property type="entry name" value="Helix hairpin bin"/>
    <property type="match status" value="1"/>
</dbReference>
<keyword evidence="10" id="KW-0206">Cytoskeleton</keyword>